<dbReference type="PROSITE" id="PS51186">
    <property type="entry name" value="GNAT"/>
    <property type="match status" value="1"/>
</dbReference>
<keyword evidence="2" id="KW-0012">Acyltransferase</keyword>
<dbReference type="Pfam" id="PF00583">
    <property type="entry name" value="Acetyltransf_1"/>
    <property type="match status" value="1"/>
</dbReference>
<dbReference type="GO" id="GO:0016747">
    <property type="term" value="F:acyltransferase activity, transferring groups other than amino-acyl groups"/>
    <property type="evidence" value="ECO:0007669"/>
    <property type="project" value="InterPro"/>
</dbReference>
<protein>
    <submittedName>
        <fullName evidence="4">Acetyltransferase (GNAT) family protein</fullName>
    </submittedName>
</protein>
<evidence type="ECO:0000313" key="5">
    <source>
        <dbReference type="Proteomes" id="UP000265715"/>
    </source>
</evidence>
<organism evidence="4 5">
    <name type="scientific">Calidithermus terrae</name>
    <dbReference type="NCBI Taxonomy" id="1408545"/>
    <lineage>
        <taxon>Bacteria</taxon>
        <taxon>Thermotogati</taxon>
        <taxon>Deinococcota</taxon>
        <taxon>Deinococci</taxon>
        <taxon>Thermales</taxon>
        <taxon>Thermaceae</taxon>
        <taxon>Calidithermus</taxon>
    </lineage>
</organism>
<accession>A0A399EIT9</accession>
<dbReference type="Proteomes" id="UP000265715">
    <property type="component" value="Unassembled WGS sequence"/>
</dbReference>
<evidence type="ECO:0000256" key="1">
    <source>
        <dbReference type="ARBA" id="ARBA00022679"/>
    </source>
</evidence>
<dbReference type="SUPFAM" id="SSF55729">
    <property type="entry name" value="Acyl-CoA N-acyltransferases (Nat)"/>
    <property type="match status" value="1"/>
</dbReference>
<dbReference type="Gene3D" id="3.40.630.30">
    <property type="match status" value="1"/>
</dbReference>
<dbReference type="RefSeq" id="WP_119315300.1">
    <property type="nucleotide sequence ID" value="NZ_QXDL01000089.1"/>
</dbReference>
<dbReference type="CDD" id="cd04301">
    <property type="entry name" value="NAT_SF"/>
    <property type="match status" value="1"/>
</dbReference>
<dbReference type="AlphaFoldDB" id="A0A399EIT9"/>
<dbReference type="PANTHER" id="PTHR43877">
    <property type="entry name" value="AMINOALKYLPHOSPHONATE N-ACETYLTRANSFERASE-RELATED-RELATED"/>
    <property type="match status" value="1"/>
</dbReference>
<name>A0A399EIT9_9DEIN</name>
<evidence type="ECO:0000313" key="4">
    <source>
        <dbReference type="EMBL" id="RIH83586.1"/>
    </source>
</evidence>
<dbReference type="EMBL" id="QXDL01000089">
    <property type="protein sequence ID" value="RIH83586.1"/>
    <property type="molecule type" value="Genomic_DNA"/>
</dbReference>
<dbReference type="OrthoDB" id="34330at2"/>
<sequence length="151" mass="16831">MEPLRLTPVDEAGRRLIESWFEDPELARRLSPPDAAWWLLQHGTPGVELWLAWEGGEAVGYVQGEPDEHDPAAFHFAFAVRPDLRGQGYGKRIVRAMLEHPSLAPYRRFVASVEPDNLPSLRSLQALGFAPHSPEPDENGFLALGYARPGP</sequence>
<feature type="domain" description="N-acetyltransferase" evidence="3">
    <location>
        <begin position="4"/>
        <end position="151"/>
    </location>
</feature>
<dbReference type="InterPro" id="IPR016181">
    <property type="entry name" value="Acyl_CoA_acyltransferase"/>
</dbReference>
<reference evidence="4 5" key="1">
    <citation type="submission" date="2018-08" db="EMBL/GenBank/DDBJ databases">
        <title>Meiothermus terrae DSM 26712 genome sequencing project.</title>
        <authorList>
            <person name="Da Costa M.S."/>
            <person name="Albuquerque L."/>
            <person name="Raposo P."/>
            <person name="Froufe H.J.C."/>
            <person name="Barroso C.S."/>
            <person name="Egas C."/>
        </authorList>
    </citation>
    <scope>NUCLEOTIDE SEQUENCE [LARGE SCALE GENOMIC DNA]</scope>
    <source>
        <strain evidence="4 5">DSM 26712</strain>
    </source>
</reference>
<gene>
    <name evidence="4" type="ORF">Mterra_02243</name>
</gene>
<evidence type="ECO:0000256" key="2">
    <source>
        <dbReference type="ARBA" id="ARBA00023315"/>
    </source>
</evidence>
<dbReference type="InterPro" id="IPR050832">
    <property type="entry name" value="Bact_Acetyltransf"/>
</dbReference>
<keyword evidence="5" id="KW-1185">Reference proteome</keyword>
<evidence type="ECO:0000259" key="3">
    <source>
        <dbReference type="PROSITE" id="PS51186"/>
    </source>
</evidence>
<proteinExistence type="predicted"/>
<comment type="caution">
    <text evidence="4">The sequence shown here is derived from an EMBL/GenBank/DDBJ whole genome shotgun (WGS) entry which is preliminary data.</text>
</comment>
<dbReference type="InterPro" id="IPR000182">
    <property type="entry name" value="GNAT_dom"/>
</dbReference>
<keyword evidence="1 4" id="KW-0808">Transferase</keyword>